<accession>A0A8J5RQ98</accession>
<reference evidence="1" key="1">
    <citation type="journal article" date="2021" name="bioRxiv">
        <title>Whole Genome Assembly and Annotation of Northern Wild Rice, Zizania palustris L., Supports a Whole Genome Duplication in the Zizania Genus.</title>
        <authorList>
            <person name="Haas M."/>
            <person name="Kono T."/>
            <person name="Macchietto M."/>
            <person name="Millas R."/>
            <person name="McGilp L."/>
            <person name="Shao M."/>
            <person name="Duquette J."/>
            <person name="Hirsch C.N."/>
            <person name="Kimball J."/>
        </authorList>
    </citation>
    <scope>NUCLEOTIDE SEQUENCE</scope>
    <source>
        <tissue evidence="1">Fresh leaf tissue</tissue>
    </source>
</reference>
<dbReference type="AlphaFoldDB" id="A0A8J5RQ98"/>
<sequence>MRSEAECGVDWARRGPVWHGGRERPDESTTRSCAWCTAKPYVAWRGRVRATCDKALCRAEEREEEGKRGRSGGW</sequence>
<dbReference type="EMBL" id="JAAALK010000289">
    <property type="protein sequence ID" value="KAG8050939.1"/>
    <property type="molecule type" value="Genomic_DNA"/>
</dbReference>
<name>A0A8J5RQ98_ZIZPA</name>
<protein>
    <submittedName>
        <fullName evidence="1">Uncharacterized protein</fullName>
    </submittedName>
</protein>
<evidence type="ECO:0000313" key="2">
    <source>
        <dbReference type="Proteomes" id="UP000729402"/>
    </source>
</evidence>
<proteinExistence type="predicted"/>
<dbReference type="Proteomes" id="UP000729402">
    <property type="component" value="Unassembled WGS sequence"/>
</dbReference>
<reference evidence="1" key="2">
    <citation type="submission" date="2021-02" db="EMBL/GenBank/DDBJ databases">
        <authorList>
            <person name="Kimball J.A."/>
            <person name="Haas M.W."/>
            <person name="Macchietto M."/>
            <person name="Kono T."/>
            <person name="Duquette J."/>
            <person name="Shao M."/>
        </authorList>
    </citation>
    <scope>NUCLEOTIDE SEQUENCE</scope>
    <source>
        <tissue evidence="1">Fresh leaf tissue</tissue>
    </source>
</reference>
<evidence type="ECO:0000313" key="1">
    <source>
        <dbReference type="EMBL" id="KAG8050939.1"/>
    </source>
</evidence>
<comment type="caution">
    <text evidence="1">The sequence shown here is derived from an EMBL/GenBank/DDBJ whole genome shotgun (WGS) entry which is preliminary data.</text>
</comment>
<organism evidence="1 2">
    <name type="scientific">Zizania palustris</name>
    <name type="common">Northern wild rice</name>
    <dbReference type="NCBI Taxonomy" id="103762"/>
    <lineage>
        <taxon>Eukaryota</taxon>
        <taxon>Viridiplantae</taxon>
        <taxon>Streptophyta</taxon>
        <taxon>Embryophyta</taxon>
        <taxon>Tracheophyta</taxon>
        <taxon>Spermatophyta</taxon>
        <taxon>Magnoliopsida</taxon>
        <taxon>Liliopsida</taxon>
        <taxon>Poales</taxon>
        <taxon>Poaceae</taxon>
        <taxon>BOP clade</taxon>
        <taxon>Oryzoideae</taxon>
        <taxon>Oryzeae</taxon>
        <taxon>Zizaniinae</taxon>
        <taxon>Zizania</taxon>
    </lineage>
</organism>
<gene>
    <name evidence="1" type="ORF">GUJ93_ZPchr0009g966</name>
</gene>
<keyword evidence="2" id="KW-1185">Reference proteome</keyword>